<evidence type="ECO:0000256" key="4">
    <source>
        <dbReference type="ARBA" id="ARBA00023125"/>
    </source>
</evidence>
<dbReference type="GO" id="GO:0030983">
    <property type="term" value="F:mismatched DNA binding"/>
    <property type="evidence" value="ECO:0007669"/>
    <property type="project" value="InterPro"/>
</dbReference>
<evidence type="ECO:0000313" key="5">
    <source>
        <dbReference type="EMBL" id="CAB3987274.1"/>
    </source>
</evidence>
<dbReference type="InterPro" id="IPR011184">
    <property type="entry name" value="DNA_mismatch_repair_Msh2"/>
</dbReference>
<dbReference type="CDD" id="cd03286">
    <property type="entry name" value="ABC_MSH6_euk"/>
    <property type="match status" value="1"/>
</dbReference>
<dbReference type="InterPro" id="IPR045076">
    <property type="entry name" value="MutS"/>
</dbReference>
<dbReference type="EMBL" id="CACRXK020001149">
    <property type="protein sequence ID" value="CAB3987274.1"/>
    <property type="molecule type" value="Genomic_DNA"/>
</dbReference>
<keyword evidence="3" id="KW-0067">ATP-binding</keyword>
<dbReference type="GO" id="GO:0140664">
    <property type="term" value="F:ATP-dependent DNA damage sensor activity"/>
    <property type="evidence" value="ECO:0007669"/>
    <property type="project" value="InterPro"/>
</dbReference>
<proteinExistence type="inferred from homology"/>
<dbReference type="InterPro" id="IPR036187">
    <property type="entry name" value="DNA_mismatch_repair_MutS_sf"/>
</dbReference>
<dbReference type="Gene3D" id="1.10.1420.10">
    <property type="match status" value="2"/>
</dbReference>
<dbReference type="Gene3D" id="3.40.50.300">
    <property type="entry name" value="P-loop containing nucleotide triphosphate hydrolases"/>
    <property type="match status" value="1"/>
</dbReference>
<organism evidence="5 6">
    <name type="scientific">Paramuricea clavata</name>
    <name type="common">Red gorgonian</name>
    <name type="synonym">Violescent sea-whip</name>
    <dbReference type="NCBI Taxonomy" id="317549"/>
    <lineage>
        <taxon>Eukaryota</taxon>
        <taxon>Metazoa</taxon>
        <taxon>Cnidaria</taxon>
        <taxon>Anthozoa</taxon>
        <taxon>Octocorallia</taxon>
        <taxon>Malacalcyonacea</taxon>
        <taxon>Plexauridae</taxon>
        <taxon>Paramuricea</taxon>
    </lineage>
</organism>
<comment type="caution">
    <text evidence="5">The sequence shown here is derived from an EMBL/GenBank/DDBJ whole genome shotgun (WGS) entry which is preliminary data.</text>
</comment>
<dbReference type="GO" id="GO:0032301">
    <property type="term" value="C:MutSalpha complex"/>
    <property type="evidence" value="ECO:0007669"/>
    <property type="project" value="TreeGrafter"/>
</dbReference>
<feature type="non-terminal residue" evidence="5">
    <location>
        <position position="1"/>
    </location>
</feature>
<dbReference type="InterPro" id="IPR000432">
    <property type="entry name" value="DNA_mismatch_repair_MutS_C"/>
</dbReference>
<protein>
    <submittedName>
        <fullName evidence="5">DNA mismatch repair Msh6-like</fullName>
    </submittedName>
</protein>
<gene>
    <name evidence="5" type="ORF">PACLA_8A044304</name>
</gene>
<comment type="similarity">
    <text evidence="1">Belongs to the DNA mismatch repair MutS family.</text>
</comment>
<keyword evidence="6" id="KW-1185">Reference proteome</keyword>
<dbReference type="PIRSF" id="PIRSF005813">
    <property type="entry name" value="MSH2"/>
    <property type="match status" value="1"/>
</dbReference>
<evidence type="ECO:0000256" key="3">
    <source>
        <dbReference type="ARBA" id="ARBA00022840"/>
    </source>
</evidence>
<dbReference type="SUPFAM" id="SSF48334">
    <property type="entry name" value="DNA repair protein MutS, domain III"/>
    <property type="match status" value="1"/>
</dbReference>
<dbReference type="Pfam" id="PF00488">
    <property type="entry name" value="MutS_V"/>
    <property type="match status" value="1"/>
</dbReference>
<dbReference type="GO" id="GO:0005524">
    <property type="term" value="F:ATP binding"/>
    <property type="evidence" value="ECO:0007669"/>
    <property type="project" value="UniProtKB-KW"/>
</dbReference>
<dbReference type="AlphaFoldDB" id="A0A6S7G2T7"/>
<dbReference type="InterPro" id="IPR007861">
    <property type="entry name" value="DNA_mismatch_repair_MutS_clamp"/>
</dbReference>
<keyword evidence="4" id="KW-0238">DNA-binding</keyword>
<dbReference type="Pfam" id="PF05190">
    <property type="entry name" value="MutS_IV"/>
    <property type="match status" value="1"/>
</dbReference>
<accession>A0A6S7G2T7</accession>
<dbReference type="SUPFAM" id="SSF52540">
    <property type="entry name" value="P-loop containing nucleoside triphosphate hydrolases"/>
    <property type="match status" value="1"/>
</dbReference>
<name>A0A6S7G2T7_PARCT</name>
<dbReference type="PANTHER" id="PTHR11361:SF148">
    <property type="entry name" value="DNA MISMATCH REPAIR PROTEIN MSH6"/>
    <property type="match status" value="1"/>
</dbReference>
<dbReference type="Proteomes" id="UP001152795">
    <property type="component" value="Unassembled WGS sequence"/>
</dbReference>
<keyword evidence="2" id="KW-0547">Nucleotide-binding</keyword>
<dbReference type="FunFam" id="3.40.50.300:FF:000645">
    <property type="entry name" value="DNA mismatch repair protein"/>
    <property type="match status" value="1"/>
</dbReference>
<dbReference type="OrthoDB" id="10252754at2759"/>
<dbReference type="InterPro" id="IPR027417">
    <property type="entry name" value="P-loop_NTPase"/>
</dbReference>
<sequence>DAFDHKKAKEEGVILPKKGVDDDYDKAMEDIAKTKQNLKDYLDQQKKRLGCTAICYWGTGKNRYQLEIPERALARNTPSEYELQSSKKGFKRYWSPEIVKLNEKLNDAEDRRDVCLKDTMRKVFHKFDESYDMWERTVQCVAVLDCLISLMVYSSQTEGIMCRPDVVPISDGDEPFIEIREGRHPCVCRTYSGGDFIPNDTVIGRWDPSSSRSSCVVVTGPNMGGKSTLMRQAGLIVILAQLGCYVPAEKCRLTPVDRVFTRLGAHDRILSGESTFFVELSETSCILRHATKHSLVLLDELGRGTATYDGTAIASAVIQNLSQDIQCRTLFSTHYHSLVEDFSNDPTVRLGHMACMVENEDETGDPSKETITFLYKFVEGACPKSYGFNAARLANIPEEVIRMAIDKAREFEENVERIKLFRSLACEKNNKIKDAIALARERLRECIQLNVERCQVRSWLFGFLPEERQGVDVSDSEKEDAASSNTSSTISIHMLFELNSAMSVNSALKLDKDCSWSVVESLSNLSASHSNVSMF</sequence>
<evidence type="ECO:0000256" key="2">
    <source>
        <dbReference type="ARBA" id="ARBA00022741"/>
    </source>
</evidence>
<evidence type="ECO:0000256" key="1">
    <source>
        <dbReference type="ARBA" id="ARBA00006271"/>
    </source>
</evidence>
<dbReference type="PROSITE" id="PS00486">
    <property type="entry name" value="DNA_MISMATCH_REPAIR_2"/>
    <property type="match status" value="1"/>
</dbReference>
<evidence type="ECO:0000313" key="6">
    <source>
        <dbReference type="Proteomes" id="UP001152795"/>
    </source>
</evidence>
<reference evidence="5" key="1">
    <citation type="submission" date="2020-04" db="EMBL/GenBank/DDBJ databases">
        <authorList>
            <person name="Alioto T."/>
            <person name="Alioto T."/>
            <person name="Gomez Garrido J."/>
        </authorList>
    </citation>
    <scope>NUCLEOTIDE SEQUENCE</scope>
    <source>
        <strain evidence="5">A484AB</strain>
    </source>
</reference>
<dbReference type="GO" id="GO:0006298">
    <property type="term" value="P:mismatch repair"/>
    <property type="evidence" value="ECO:0007669"/>
    <property type="project" value="InterPro"/>
</dbReference>
<dbReference type="PANTHER" id="PTHR11361">
    <property type="entry name" value="DNA MISMATCH REPAIR PROTEIN MUTS FAMILY MEMBER"/>
    <property type="match status" value="1"/>
</dbReference>
<dbReference type="FunFam" id="1.10.1420.10:FF:000005">
    <property type="entry name" value="DNA mismatch repair protein"/>
    <property type="match status" value="1"/>
</dbReference>
<dbReference type="SMART" id="SM00534">
    <property type="entry name" value="MUTSac"/>
    <property type="match status" value="1"/>
</dbReference>